<protein>
    <submittedName>
        <fullName evidence="5">HlyD family efflux transporter periplasmic adaptor subunit</fullName>
    </submittedName>
</protein>
<keyword evidence="3" id="KW-0732">Signal</keyword>
<evidence type="ECO:0000313" key="5">
    <source>
        <dbReference type="EMBL" id="QPS11087.1"/>
    </source>
</evidence>
<dbReference type="SUPFAM" id="SSF111369">
    <property type="entry name" value="HlyD-like secretion proteins"/>
    <property type="match status" value="1"/>
</dbReference>
<dbReference type="Gene3D" id="2.40.30.170">
    <property type="match status" value="1"/>
</dbReference>
<dbReference type="Gene3D" id="1.10.287.470">
    <property type="entry name" value="Helix hairpin bin"/>
    <property type="match status" value="1"/>
</dbReference>
<evidence type="ECO:0000256" key="2">
    <source>
        <dbReference type="SAM" id="MobiDB-lite"/>
    </source>
</evidence>
<accession>A0A7T2S8V8</accession>
<dbReference type="EMBL" id="CP065668">
    <property type="protein sequence ID" value="QPS11087.1"/>
    <property type="molecule type" value="Genomic_DNA"/>
</dbReference>
<proteinExistence type="predicted"/>
<dbReference type="RefSeq" id="WP_012203669.1">
    <property type="nucleotide sequence ID" value="NZ_CANENH010000005.1"/>
</dbReference>
<dbReference type="Proteomes" id="UP000594778">
    <property type="component" value="Chromosome"/>
</dbReference>
<gene>
    <name evidence="5" type="ORF">I6G66_14270</name>
</gene>
<dbReference type="PANTHER" id="PTHR30097:SF4">
    <property type="entry name" value="SLR6042 PROTEIN"/>
    <property type="match status" value="1"/>
</dbReference>
<dbReference type="InterPro" id="IPR051909">
    <property type="entry name" value="MFP_Cation_Efflux"/>
</dbReference>
<keyword evidence="1" id="KW-0813">Transport</keyword>
<dbReference type="PANTHER" id="PTHR30097">
    <property type="entry name" value="CATION EFFLUX SYSTEM PROTEIN CUSB"/>
    <property type="match status" value="1"/>
</dbReference>
<dbReference type="GeneID" id="24115151"/>
<evidence type="ECO:0000313" key="6">
    <source>
        <dbReference type="Proteomes" id="UP000594778"/>
    </source>
</evidence>
<feature type="chain" id="PRO_5032751194" evidence="3">
    <location>
        <begin position="19"/>
        <end position="369"/>
    </location>
</feature>
<dbReference type="OMA" id="AMVWRHA"/>
<dbReference type="AlphaFoldDB" id="A0A7T2S8V8"/>
<organism evidence="5 6">
    <name type="scientific">Delftia acidovorans</name>
    <name type="common">Pseudomonas acidovorans</name>
    <name type="synonym">Comamonas acidovorans</name>
    <dbReference type="NCBI Taxonomy" id="80866"/>
    <lineage>
        <taxon>Bacteria</taxon>
        <taxon>Pseudomonadati</taxon>
        <taxon>Pseudomonadota</taxon>
        <taxon>Betaproteobacteria</taxon>
        <taxon>Burkholderiales</taxon>
        <taxon>Comamonadaceae</taxon>
        <taxon>Delftia</taxon>
    </lineage>
</organism>
<evidence type="ECO:0000256" key="1">
    <source>
        <dbReference type="ARBA" id="ARBA00022448"/>
    </source>
</evidence>
<feature type="region of interest" description="Disordered" evidence="2">
    <location>
        <begin position="24"/>
        <end position="48"/>
    </location>
</feature>
<dbReference type="InterPro" id="IPR058627">
    <property type="entry name" value="MdtA-like_C"/>
</dbReference>
<evidence type="ECO:0000256" key="3">
    <source>
        <dbReference type="SAM" id="SignalP"/>
    </source>
</evidence>
<sequence>MKYFLSALMVALCASVHAAPGAHGPNGEHLDGPSVPTTSNSLSRLPDGSVNVPMLAQRRLAIRTTFITEQDAGVTVQLPARIVMDPNAGGRVQTALGGRIEAGPRGLPVAGQAVRKGDVLAVVAHQPDPIALANQHAALAELRSGLELARQRVKRLEGLEGSVPRKDIDAARAERSGLEARSSAVGASLSTRERLVAPITGVISRADAVAGQFIEPRDVVYEIVDPGRVLVEASTADAALAGKLSSASLSGIPDAELQLIGAARALRDGVLPLTFRLSSKQALAVAVGQPVTVLATRKDTTKGYVLPAQAVTRNAANEPVVWIKSGAERYIPQPVQFRPLDAQRVVVTQGLGSDNRVVVQGAPLIAQIR</sequence>
<dbReference type="GO" id="GO:0015679">
    <property type="term" value="P:plasma membrane copper ion transport"/>
    <property type="evidence" value="ECO:0007669"/>
    <property type="project" value="TreeGrafter"/>
</dbReference>
<feature type="signal peptide" evidence="3">
    <location>
        <begin position="1"/>
        <end position="18"/>
    </location>
</feature>
<feature type="domain" description="Multidrug resistance protein MdtA-like C-terminal permuted SH3" evidence="4">
    <location>
        <begin position="305"/>
        <end position="362"/>
    </location>
</feature>
<dbReference type="Gene3D" id="2.40.420.20">
    <property type="match status" value="1"/>
</dbReference>
<name>A0A7T2S8V8_DELAC</name>
<dbReference type="Pfam" id="PF25967">
    <property type="entry name" value="RND-MFP_C"/>
    <property type="match status" value="1"/>
</dbReference>
<dbReference type="Gene3D" id="2.40.50.100">
    <property type="match status" value="1"/>
</dbReference>
<reference evidence="5 6" key="1">
    <citation type="submission" date="2020-12" db="EMBL/GenBank/DDBJ databases">
        <title>FDA dAtabase for Regulatory Grade micrObial Sequences (FDA-ARGOS): Supporting development and validation of Infectious Disease Dx tests.</title>
        <authorList>
            <person name="Sproer C."/>
            <person name="Gronow S."/>
            <person name="Severitt S."/>
            <person name="Schroder I."/>
            <person name="Tallon L."/>
            <person name="Sadzewicz L."/>
            <person name="Zhao X."/>
            <person name="Boylan J."/>
            <person name="Ott S."/>
            <person name="Bowen H."/>
            <person name="Vavikolanu K."/>
            <person name="Mehta A."/>
            <person name="Aluvathingal J."/>
            <person name="Nadendla S."/>
            <person name="Lowell S."/>
            <person name="Myers T."/>
            <person name="Yan Y."/>
            <person name="Sichtig H."/>
        </authorList>
    </citation>
    <scope>NUCLEOTIDE SEQUENCE [LARGE SCALE GENOMIC DNA]</scope>
    <source>
        <strain evidence="5 6">FDAARGOS_909</strain>
    </source>
</reference>
<dbReference type="GO" id="GO:0060003">
    <property type="term" value="P:copper ion export"/>
    <property type="evidence" value="ECO:0007669"/>
    <property type="project" value="TreeGrafter"/>
</dbReference>
<evidence type="ECO:0000259" key="4">
    <source>
        <dbReference type="Pfam" id="PF25967"/>
    </source>
</evidence>
<dbReference type="GO" id="GO:0030313">
    <property type="term" value="C:cell envelope"/>
    <property type="evidence" value="ECO:0007669"/>
    <property type="project" value="TreeGrafter"/>
</dbReference>